<evidence type="ECO:0000313" key="3">
    <source>
        <dbReference type="EMBL" id="AWU95146.1"/>
    </source>
</evidence>
<dbReference type="Pfam" id="PF01041">
    <property type="entry name" value="DegT_DnrJ_EryC1"/>
    <property type="match status" value="1"/>
</dbReference>
<accession>A0A2U9S9B0</accession>
<organism evidence="3 4">
    <name type="scientific">Azospirillum ramasamyi</name>
    <dbReference type="NCBI Taxonomy" id="682998"/>
    <lineage>
        <taxon>Bacteria</taxon>
        <taxon>Pseudomonadati</taxon>
        <taxon>Pseudomonadota</taxon>
        <taxon>Alphaproteobacteria</taxon>
        <taxon>Rhodospirillales</taxon>
        <taxon>Azospirillaceae</taxon>
        <taxon>Azospirillum</taxon>
    </lineage>
</organism>
<protein>
    <submittedName>
        <fullName evidence="3">DegT/DnrJ/EryC1/StrS family aminotransferase</fullName>
    </submittedName>
</protein>
<keyword evidence="3" id="KW-0032">Aminotransferase</keyword>
<dbReference type="InterPro" id="IPR015424">
    <property type="entry name" value="PyrdxlP-dep_Trfase"/>
</dbReference>
<dbReference type="SUPFAM" id="SSF53383">
    <property type="entry name" value="PLP-dependent transferases"/>
    <property type="match status" value="1"/>
</dbReference>
<keyword evidence="3" id="KW-0808">Transferase</keyword>
<dbReference type="KEGG" id="azm:DM194_08520"/>
<comment type="similarity">
    <text evidence="1 2">Belongs to the DegT/DnrJ/EryC1 family.</text>
</comment>
<dbReference type="Gene3D" id="3.40.640.10">
    <property type="entry name" value="Type I PLP-dependent aspartate aminotransferase-like (Major domain)"/>
    <property type="match status" value="1"/>
</dbReference>
<dbReference type="AlphaFoldDB" id="A0A2U9S9B0"/>
<dbReference type="OrthoDB" id="7260855at2"/>
<dbReference type="PIRSF" id="PIRSF000390">
    <property type="entry name" value="PLP_StrS"/>
    <property type="match status" value="1"/>
</dbReference>
<proteinExistence type="inferred from homology"/>
<evidence type="ECO:0000256" key="1">
    <source>
        <dbReference type="ARBA" id="ARBA00037999"/>
    </source>
</evidence>
<evidence type="ECO:0000256" key="2">
    <source>
        <dbReference type="RuleBase" id="RU004508"/>
    </source>
</evidence>
<dbReference type="GO" id="GO:0008483">
    <property type="term" value="F:transaminase activity"/>
    <property type="evidence" value="ECO:0007669"/>
    <property type="project" value="UniProtKB-KW"/>
</dbReference>
<keyword evidence="2" id="KW-0663">Pyridoxal phosphate</keyword>
<dbReference type="PANTHER" id="PTHR30244">
    <property type="entry name" value="TRANSAMINASE"/>
    <property type="match status" value="1"/>
</dbReference>
<keyword evidence="4" id="KW-1185">Reference proteome</keyword>
<dbReference type="CDD" id="cd00616">
    <property type="entry name" value="AHBA_syn"/>
    <property type="match status" value="1"/>
</dbReference>
<dbReference type="InterPro" id="IPR015421">
    <property type="entry name" value="PyrdxlP-dep_Trfase_major"/>
</dbReference>
<dbReference type="GO" id="GO:0000271">
    <property type="term" value="P:polysaccharide biosynthetic process"/>
    <property type="evidence" value="ECO:0007669"/>
    <property type="project" value="TreeGrafter"/>
</dbReference>
<dbReference type="InterPro" id="IPR000653">
    <property type="entry name" value="DegT/StrS_aminotransferase"/>
</dbReference>
<gene>
    <name evidence="3" type="ORF">DM194_08520</name>
</gene>
<sequence>MLGRLLSSGGMSDGRMVRAFEDAFAAYVGRDHAVAVSSGTMATLLMLKGYGIGEGDEVLCSPFGWHQAQHAVALSGATPVLVDIDYWQHTINPAKAAALVTPKTKAILAANVNGHPAHWDELRALADAKGLTLLEDSTEAIGSTYKGRLVGTFGDAAVFDFSEPAILLAGQGGMIVTDDRDLAHRLRYMRRRETEHRNTVVITRTLPWQAGMSDLNAALALVQLKRLPEILTRRNLVIAFYDAAMASFEGIKPPYRGPGAEVVNPMVYCVHLGTRFTASGRRSIIEDLDTHDIDASDYGQPLHTQQYYIEALGEERAGRGACPVCTKTADRVLALPLHRKITRDQVAFIVETLKDASVNTGAGAAIYL</sequence>
<dbReference type="Proteomes" id="UP000249605">
    <property type="component" value="Chromosome"/>
</dbReference>
<evidence type="ECO:0000313" key="4">
    <source>
        <dbReference type="Proteomes" id="UP000249605"/>
    </source>
</evidence>
<dbReference type="Gene3D" id="3.90.1150.10">
    <property type="entry name" value="Aspartate Aminotransferase, domain 1"/>
    <property type="match status" value="1"/>
</dbReference>
<dbReference type="EMBL" id="CP029829">
    <property type="protein sequence ID" value="AWU95146.1"/>
    <property type="molecule type" value="Genomic_DNA"/>
</dbReference>
<dbReference type="PANTHER" id="PTHR30244:SF34">
    <property type="entry name" value="DTDP-4-AMINO-4,6-DIDEOXYGALACTOSE TRANSAMINASE"/>
    <property type="match status" value="1"/>
</dbReference>
<reference evidence="3 4" key="1">
    <citation type="journal article" date="2019" name="Int. J. Syst. Evol. Microbiol.">
        <title>Azospirillum ramasamyi sp. nov., a novel diazotrophic bacterium isolated from fermented bovine products.</title>
        <authorList>
            <person name="Anandham R."/>
            <person name="Heo J."/>
            <person name="Krishnamoorthy R."/>
            <person name="SenthilKumar M."/>
            <person name="Gopal N.O."/>
            <person name="Kim S.J."/>
            <person name="Kwon S.W."/>
        </authorList>
    </citation>
    <scope>NUCLEOTIDE SEQUENCE [LARGE SCALE GENOMIC DNA]</scope>
    <source>
        <strain evidence="3 4">M2T2B2</strain>
    </source>
</reference>
<dbReference type="GO" id="GO:0030170">
    <property type="term" value="F:pyridoxal phosphate binding"/>
    <property type="evidence" value="ECO:0007669"/>
    <property type="project" value="TreeGrafter"/>
</dbReference>
<dbReference type="InterPro" id="IPR015422">
    <property type="entry name" value="PyrdxlP-dep_Trfase_small"/>
</dbReference>
<name>A0A2U9S9B0_9PROT</name>